<dbReference type="NCBIfam" id="TIGR00074">
    <property type="entry name" value="hypC_hupF"/>
    <property type="match status" value="1"/>
</dbReference>
<sequence>MCLAIPAKVEALHEFDQATVEVGGVRSKVSLAMIDGVEVGDYVIVHVGHAITKLNVKEAEESLALFRELAETIGASTDALHPRVS</sequence>
<name>A0A845UYV9_9GAMM</name>
<dbReference type="RefSeq" id="WP_164211076.1">
    <property type="nucleotide sequence ID" value="NZ_JAAGSC010000040.1"/>
</dbReference>
<organism evidence="2 3">
    <name type="scientific">Wenzhouxiangella limi</name>
    <dbReference type="NCBI Taxonomy" id="2707351"/>
    <lineage>
        <taxon>Bacteria</taxon>
        <taxon>Pseudomonadati</taxon>
        <taxon>Pseudomonadota</taxon>
        <taxon>Gammaproteobacteria</taxon>
        <taxon>Chromatiales</taxon>
        <taxon>Wenzhouxiangellaceae</taxon>
        <taxon>Wenzhouxiangella</taxon>
    </lineage>
</organism>
<dbReference type="PANTHER" id="PTHR35177:SF2">
    <property type="entry name" value="HYDROGENASE MATURATION FACTOR HYBG"/>
    <property type="match status" value="1"/>
</dbReference>
<accession>A0A845UYV9</accession>
<dbReference type="GO" id="GO:1902670">
    <property type="term" value="F:carbon dioxide binding"/>
    <property type="evidence" value="ECO:0007669"/>
    <property type="project" value="TreeGrafter"/>
</dbReference>
<dbReference type="PROSITE" id="PS01097">
    <property type="entry name" value="HUPF_HYPC"/>
    <property type="match status" value="1"/>
</dbReference>
<dbReference type="Gene3D" id="2.30.30.140">
    <property type="match status" value="1"/>
</dbReference>
<comment type="caution">
    <text evidence="2">The sequence shown here is derived from an EMBL/GenBank/DDBJ whole genome shotgun (WGS) entry which is preliminary data.</text>
</comment>
<dbReference type="PANTHER" id="PTHR35177">
    <property type="entry name" value="HYDROGENASE MATURATION FACTOR HYBG"/>
    <property type="match status" value="1"/>
</dbReference>
<protein>
    <submittedName>
        <fullName evidence="2">HypC/HybG/HupF family hydrogenase formation chaperone</fullName>
    </submittedName>
</protein>
<dbReference type="PRINTS" id="PR00445">
    <property type="entry name" value="HUPFHYPC"/>
</dbReference>
<dbReference type="InterPro" id="IPR001109">
    <property type="entry name" value="Hydrogenase_HupF/HypC"/>
</dbReference>
<dbReference type="EMBL" id="JAAGSC010000040">
    <property type="protein sequence ID" value="NDY95684.1"/>
    <property type="molecule type" value="Genomic_DNA"/>
</dbReference>
<evidence type="ECO:0000313" key="2">
    <source>
        <dbReference type="EMBL" id="NDY95684.1"/>
    </source>
</evidence>
<evidence type="ECO:0000313" key="3">
    <source>
        <dbReference type="Proteomes" id="UP000484885"/>
    </source>
</evidence>
<proteinExistence type="inferred from homology"/>
<dbReference type="InterPro" id="IPR019812">
    <property type="entry name" value="Hydgase_assmbl_chp_CS"/>
</dbReference>
<reference evidence="2 3" key="1">
    <citation type="submission" date="2020-02" db="EMBL/GenBank/DDBJ databases">
        <authorList>
            <person name="Zhang X.-Y."/>
        </authorList>
    </citation>
    <scope>NUCLEOTIDE SEQUENCE [LARGE SCALE GENOMIC DNA]</scope>
    <source>
        <strain evidence="2 3">C33</strain>
    </source>
</reference>
<dbReference type="SUPFAM" id="SSF159127">
    <property type="entry name" value="HupF/HypC-like"/>
    <property type="match status" value="1"/>
</dbReference>
<dbReference type="GO" id="GO:0051604">
    <property type="term" value="P:protein maturation"/>
    <property type="evidence" value="ECO:0007669"/>
    <property type="project" value="TreeGrafter"/>
</dbReference>
<dbReference type="GO" id="GO:0005506">
    <property type="term" value="F:iron ion binding"/>
    <property type="evidence" value="ECO:0007669"/>
    <property type="project" value="TreeGrafter"/>
</dbReference>
<evidence type="ECO:0000256" key="1">
    <source>
        <dbReference type="ARBA" id="ARBA00006018"/>
    </source>
</evidence>
<dbReference type="FunFam" id="2.30.30.140:FF:000022">
    <property type="entry name" value="Hydrogenase assembly chaperone HybG"/>
    <property type="match status" value="1"/>
</dbReference>
<dbReference type="Proteomes" id="UP000484885">
    <property type="component" value="Unassembled WGS sequence"/>
</dbReference>
<keyword evidence="3" id="KW-1185">Reference proteome</keyword>
<dbReference type="Pfam" id="PF01455">
    <property type="entry name" value="HupF_HypC"/>
    <property type="match status" value="1"/>
</dbReference>
<comment type="similarity">
    <text evidence="1">Belongs to the HupF/HypC family.</text>
</comment>
<dbReference type="AlphaFoldDB" id="A0A845UYV9"/>
<gene>
    <name evidence="2" type="ORF">G3I74_08095</name>
</gene>